<feature type="active site" evidence="4">
    <location>
        <position position="230"/>
    </location>
</feature>
<comment type="subunit">
    <text evidence="4">Homodimer.</text>
</comment>
<dbReference type="Proteomes" id="UP000504637">
    <property type="component" value="Unplaced"/>
</dbReference>
<comment type="similarity">
    <text evidence="4">Belongs to the kynurenine formamidase family.</text>
</comment>
<dbReference type="RefSeq" id="XP_033458259.1">
    <property type="nucleotide sequence ID" value="XM_033606550.1"/>
</dbReference>
<comment type="catalytic activity">
    <reaction evidence="4">
        <text>N-formyl-L-kynurenine + H2O = L-kynurenine + formate + H(+)</text>
        <dbReference type="Rhea" id="RHEA:13009"/>
        <dbReference type="ChEBI" id="CHEBI:15377"/>
        <dbReference type="ChEBI" id="CHEBI:15378"/>
        <dbReference type="ChEBI" id="CHEBI:15740"/>
        <dbReference type="ChEBI" id="CHEBI:57959"/>
        <dbReference type="ChEBI" id="CHEBI:58629"/>
        <dbReference type="EC" id="3.5.1.9"/>
    </reaction>
</comment>
<gene>
    <name evidence="7" type="ORF">K489DRAFT_389870</name>
</gene>
<dbReference type="InterPro" id="IPR029058">
    <property type="entry name" value="AB_hydrolase_fold"/>
</dbReference>
<dbReference type="GeneID" id="54364350"/>
<evidence type="ECO:0000256" key="2">
    <source>
        <dbReference type="ARBA" id="ARBA00022801"/>
    </source>
</evidence>
<reference evidence="7" key="3">
    <citation type="submission" date="2025-08" db="UniProtKB">
        <authorList>
            <consortium name="RefSeq"/>
        </authorList>
    </citation>
    <scope>IDENTIFICATION</scope>
    <source>
        <strain evidence="7">CBS 342.82</strain>
    </source>
</reference>
<protein>
    <recommendedName>
        <fullName evidence="4">Kynurenine formamidase</fullName>
        <shortName evidence="4">KFA</shortName>
        <shortName evidence="4">KFase</shortName>
        <ecNumber evidence="4">3.5.1.9</ecNumber>
    </recommendedName>
    <alternativeName>
        <fullName evidence="4">Arylformamidase</fullName>
    </alternativeName>
    <alternativeName>
        <fullName evidence="4">N-formylkynurenine formamidase</fullName>
        <shortName evidence="4">FKF</shortName>
    </alternativeName>
</protein>
<sequence length="290" mass="32565">MNPDWLQQKTDVRYAPHSALNTYQVCLPRPPSPESLEKRLWIIYIHGGAWCDPDQDATTFNPAQEVLLQSQNIEQIAGFASINYRLAPHSIKIPDPDDPSRHAVHPDHIQDVLAALAHVQQTYLFGERYILVGHSCGATLAFQVAMDRQWRATNLSNKIVSPLAILAIEGIYDLPALVEHNREIPYYRTFVTSAFRSDEAVWRSVSPTSADLNASWPTGKLVVIAHSRDDELVEWQQADLILQSLQGQNFHDSGARKARVLELSGTHDLWRGGVEVARAVEFTLKELTSS</sequence>
<evidence type="ECO:0000256" key="1">
    <source>
        <dbReference type="ARBA" id="ARBA00010515"/>
    </source>
</evidence>
<keyword evidence="2 4" id="KW-0378">Hydrolase</keyword>
<dbReference type="GO" id="GO:0004061">
    <property type="term" value="F:arylformamidase activity"/>
    <property type="evidence" value="ECO:0007669"/>
    <property type="project" value="UniProtKB-UniRule"/>
</dbReference>
<keyword evidence="3 4" id="KW-0823">Tryptophan catabolism</keyword>
<feature type="active site" evidence="4">
    <location>
        <position position="267"/>
    </location>
</feature>
<evidence type="ECO:0000256" key="3">
    <source>
        <dbReference type="ARBA" id="ARBA00023079"/>
    </source>
</evidence>
<dbReference type="AlphaFoldDB" id="A0A6J3LZX5"/>
<dbReference type="EC" id="3.5.1.9" evidence="4"/>
<proteinExistence type="inferred from homology"/>
<name>A0A6J3LZX5_9PEZI</name>
<dbReference type="SUPFAM" id="SSF53474">
    <property type="entry name" value="alpha/beta-Hydrolases"/>
    <property type="match status" value="1"/>
</dbReference>
<evidence type="ECO:0000313" key="6">
    <source>
        <dbReference type="Proteomes" id="UP000504637"/>
    </source>
</evidence>
<feature type="short sequence motif" description="HGGXW" evidence="4">
    <location>
        <begin position="46"/>
        <end position="50"/>
    </location>
</feature>
<dbReference type="PANTHER" id="PTHR48081:SF33">
    <property type="entry name" value="KYNURENINE FORMAMIDASE"/>
    <property type="match status" value="1"/>
</dbReference>
<dbReference type="Gene3D" id="3.40.50.1820">
    <property type="entry name" value="alpha/beta hydrolase"/>
    <property type="match status" value="1"/>
</dbReference>
<comment type="pathway">
    <text evidence="4">Amino-acid degradation; L-tryptophan degradation via kynurenine pathway; L-kynurenine from L-tryptophan: step 2/2.</text>
</comment>
<dbReference type="HAMAP" id="MF_03014">
    <property type="entry name" value="KFase"/>
    <property type="match status" value="1"/>
</dbReference>
<organism evidence="7">
    <name type="scientific">Dissoconium aciculare CBS 342.82</name>
    <dbReference type="NCBI Taxonomy" id="1314786"/>
    <lineage>
        <taxon>Eukaryota</taxon>
        <taxon>Fungi</taxon>
        <taxon>Dikarya</taxon>
        <taxon>Ascomycota</taxon>
        <taxon>Pezizomycotina</taxon>
        <taxon>Dothideomycetes</taxon>
        <taxon>Dothideomycetidae</taxon>
        <taxon>Mycosphaerellales</taxon>
        <taxon>Dissoconiaceae</taxon>
        <taxon>Dissoconium</taxon>
    </lineage>
</organism>
<comment type="similarity">
    <text evidence="1">Belongs to the 'GDXG' lipolytic enzyme family.</text>
</comment>
<feature type="active site" description="Nucleophile" evidence="4">
    <location>
        <position position="135"/>
    </location>
</feature>
<comment type="function">
    <text evidence="4">Catalyzes the hydrolysis of N-formyl-L-kynurenine to L-kynurenine, the second step in the kynurenine pathway of tryptophan degradation. Kynurenine may be further oxidized to nicotinic acid, NAD(H) and NADP(H). Required for elimination of toxic metabolites.</text>
</comment>
<evidence type="ECO:0000256" key="4">
    <source>
        <dbReference type="HAMAP-Rule" id="MF_03014"/>
    </source>
</evidence>
<dbReference type="GO" id="GO:0034354">
    <property type="term" value="P:'de novo' NAD+ biosynthetic process from L-tryptophan"/>
    <property type="evidence" value="ECO:0007669"/>
    <property type="project" value="UniProtKB-UniRule"/>
</dbReference>
<dbReference type="OrthoDB" id="420264at2759"/>
<dbReference type="InterPro" id="IPR002168">
    <property type="entry name" value="Lipase_GDXG_HIS_AS"/>
</dbReference>
<keyword evidence="6" id="KW-1185">Reference proteome</keyword>
<reference evidence="7" key="1">
    <citation type="submission" date="2020-01" db="EMBL/GenBank/DDBJ databases">
        <authorList>
            <consortium name="DOE Joint Genome Institute"/>
            <person name="Haridas S."/>
            <person name="Albert R."/>
            <person name="Binder M."/>
            <person name="Bloem J."/>
            <person name="Labutti K."/>
            <person name="Salamov A."/>
            <person name="Andreopoulos B."/>
            <person name="Baker S.E."/>
            <person name="Barry K."/>
            <person name="Bills G."/>
            <person name="Bluhm B.H."/>
            <person name="Cannon C."/>
            <person name="Castanera R."/>
            <person name="Culley D.E."/>
            <person name="Daum C."/>
            <person name="Ezra D."/>
            <person name="Gonzalez J.B."/>
            <person name="Henrissat B."/>
            <person name="Kuo A."/>
            <person name="Liang C."/>
            <person name="Lipzen A."/>
            <person name="Lutzoni F."/>
            <person name="Magnuson J."/>
            <person name="Mondo S."/>
            <person name="Nolan M."/>
            <person name="Ohm R."/>
            <person name="Pangilinan J."/>
            <person name="Park H.-J."/>
            <person name="Ramirez L."/>
            <person name="Alfaro M."/>
            <person name="Sun H."/>
            <person name="Tritt A."/>
            <person name="Yoshinaga Y."/>
            <person name="Zwiers L.-H."/>
            <person name="Turgeon B.G."/>
            <person name="Goodwin S.B."/>
            <person name="Spatafora J.W."/>
            <person name="Crous P.W."/>
            <person name="Grigoriev I.V."/>
        </authorList>
    </citation>
    <scope>NUCLEOTIDE SEQUENCE</scope>
    <source>
        <strain evidence="7">CBS 342.82</strain>
    </source>
</reference>
<dbReference type="InterPro" id="IPR050300">
    <property type="entry name" value="GDXG_lipolytic_enzyme"/>
</dbReference>
<dbReference type="InterPro" id="IPR049492">
    <property type="entry name" value="BD-FAE-like_dom"/>
</dbReference>
<dbReference type="Pfam" id="PF20434">
    <property type="entry name" value="BD-FAE"/>
    <property type="match status" value="1"/>
</dbReference>
<dbReference type="UniPathway" id="UPA00333">
    <property type="reaction ID" value="UER00454"/>
</dbReference>
<dbReference type="GO" id="GO:0019441">
    <property type="term" value="P:L-tryptophan catabolic process to kynurenine"/>
    <property type="evidence" value="ECO:0007669"/>
    <property type="project" value="UniProtKB-UniRule"/>
</dbReference>
<reference evidence="7" key="2">
    <citation type="submission" date="2020-04" db="EMBL/GenBank/DDBJ databases">
        <authorList>
            <consortium name="NCBI Genome Project"/>
        </authorList>
    </citation>
    <scope>NUCLEOTIDE SEQUENCE</scope>
    <source>
        <strain evidence="7">CBS 342.82</strain>
    </source>
</reference>
<dbReference type="PROSITE" id="PS01173">
    <property type="entry name" value="LIPASE_GDXG_HIS"/>
    <property type="match status" value="1"/>
</dbReference>
<evidence type="ECO:0000313" key="7">
    <source>
        <dbReference type="RefSeq" id="XP_033458259.1"/>
    </source>
</evidence>
<dbReference type="PANTHER" id="PTHR48081">
    <property type="entry name" value="AB HYDROLASE SUPERFAMILY PROTEIN C4A8.06C"/>
    <property type="match status" value="1"/>
</dbReference>
<feature type="domain" description="BD-FAE-like" evidence="5">
    <location>
        <begin position="40"/>
        <end position="243"/>
    </location>
</feature>
<comment type="domain">
    <text evidence="4">The main chain amide nitrogen atoms of the second glycine and its adjacent residue in the HGGXW motif define the oxyanion hole, and stabilize the oxyanion that forms during the nucleophilic attack by the catalytic serine during substrate cleavage.</text>
</comment>
<accession>A0A6J3LZX5</accession>
<dbReference type="InterPro" id="IPR027519">
    <property type="entry name" value="KFase_ver/fungi-typ"/>
</dbReference>
<evidence type="ECO:0000259" key="5">
    <source>
        <dbReference type="Pfam" id="PF20434"/>
    </source>
</evidence>